<dbReference type="OrthoDB" id="5670831at2"/>
<dbReference type="EMBL" id="CP021781">
    <property type="protein sequence ID" value="AXA33735.1"/>
    <property type="molecule type" value="Genomic_DNA"/>
</dbReference>
<feature type="transmembrane region" description="Helical" evidence="8">
    <location>
        <begin position="45"/>
        <end position="64"/>
    </location>
</feature>
<evidence type="ECO:0000256" key="4">
    <source>
        <dbReference type="ARBA" id="ARBA00022475"/>
    </source>
</evidence>
<dbReference type="PANTHER" id="PTHR23502:SF132">
    <property type="entry name" value="POLYAMINE TRANSPORTER 2-RELATED"/>
    <property type="match status" value="1"/>
</dbReference>
<feature type="transmembrane region" description="Helical" evidence="8">
    <location>
        <begin position="166"/>
        <end position="185"/>
    </location>
</feature>
<dbReference type="RefSeq" id="WP_112869909.1">
    <property type="nucleotide sequence ID" value="NZ_CP021781.1"/>
</dbReference>
<feature type="transmembrane region" description="Helical" evidence="8">
    <location>
        <begin position="307"/>
        <end position="325"/>
    </location>
</feature>
<dbReference type="EMBL" id="CP043424">
    <property type="protein sequence ID" value="QIW11970.1"/>
    <property type="molecule type" value="Genomic_DNA"/>
</dbReference>
<dbReference type="Pfam" id="PF07690">
    <property type="entry name" value="MFS_1"/>
    <property type="match status" value="1"/>
</dbReference>
<dbReference type="KEGG" id="fad:CDH04_04605"/>
<feature type="transmembrane region" description="Helical" evidence="8">
    <location>
        <begin position="245"/>
        <end position="267"/>
    </location>
</feature>
<dbReference type="PANTHER" id="PTHR23502">
    <property type="entry name" value="MAJOR FACILITATOR SUPERFAMILY"/>
    <property type="match status" value="1"/>
</dbReference>
<dbReference type="Proteomes" id="UP000251120">
    <property type="component" value="Chromosome"/>
</dbReference>
<feature type="transmembrane region" description="Helical" evidence="8">
    <location>
        <begin position="371"/>
        <end position="389"/>
    </location>
</feature>
<dbReference type="AlphaFoldDB" id="A0A2Z4XZ77"/>
<keyword evidence="6 8" id="KW-1133">Transmembrane helix</keyword>
<dbReference type="GO" id="GO:0005886">
    <property type="term" value="C:plasma membrane"/>
    <property type="evidence" value="ECO:0007669"/>
    <property type="project" value="UniProtKB-SubCell"/>
</dbReference>
<evidence type="ECO:0000313" key="10">
    <source>
        <dbReference type="EMBL" id="AXA33735.1"/>
    </source>
</evidence>
<sequence length="395" mass="44262">MQIRKGSKYLIFYVVLFVALPPFAIDAYIPAFSNLSNYFHVNQNQIAMTVSTYLFGFSLGMLIWGALSDKFGRKKILTIGMSIYTISTILCTYSYNFETLTFMRFLQGLGDSPAAVAAMAILKDCYRGQKLIKMMATMVMVFMIAPIIAPIIGSVIIYTTGEWQNIFHFLTFYGIVLLIITLLMPETHKTHKRSKSLLISFFVYIKHLMNTPYILATISGGLCFGALFSFIGASSNIMLGYLDLGYFQFCLLFALNIFGIVFSSLFIKNKVNNANQSQVIYYGYTIAISLVLLNTLCSYLIDNIYVFVIINTLATACFALVNIIITARAIDLLKEGFAAGNAIMRLIKFLVAGVATTIVGFFSINHLMVEIPIQQLFFLIVSLLIFITIKDKLKD</sequence>
<evidence type="ECO:0000313" key="11">
    <source>
        <dbReference type="EMBL" id="QIW11970.1"/>
    </source>
</evidence>
<keyword evidence="5 8" id="KW-0812">Transmembrane</keyword>
<dbReference type="InterPro" id="IPR011701">
    <property type="entry name" value="MFS"/>
</dbReference>
<evidence type="ECO:0000256" key="3">
    <source>
        <dbReference type="ARBA" id="ARBA00022448"/>
    </source>
</evidence>
<evidence type="ECO:0000259" key="9">
    <source>
        <dbReference type="PROSITE" id="PS50850"/>
    </source>
</evidence>
<accession>A0A2Z4XZ77</accession>
<comment type="caution">
    <text evidence="8">Lacks conserved residue(s) required for the propagation of feature annotation.</text>
</comment>
<keyword evidence="4" id="KW-1003">Cell membrane</keyword>
<evidence type="ECO:0000256" key="8">
    <source>
        <dbReference type="RuleBase" id="RU365088"/>
    </source>
</evidence>
<dbReference type="InterPro" id="IPR036259">
    <property type="entry name" value="MFS_trans_sf"/>
</dbReference>
<dbReference type="InterPro" id="IPR004812">
    <property type="entry name" value="Efflux_drug-R_Bcr/CmlA"/>
</dbReference>
<dbReference type="InterPro" id="IPR020846">
    <property type="entry name" value="MFS_dom"/>
</dbReference>
<evidence type="ECO:0000256" key="5">
    <source>
        <dbReference type="ARBA" id="ARBA00022692"/>
    </source>
</evidence>
<name>A0A2Z4XZ77_9GAMM</name>
<evidence type="ECO:0000256" key="1">
    <source>
        <dbReference type="ARBA" id="ARBA00004651"/>
    </source>
</evidence>
<reference evidence="10 12" key="1">
    <citation type="submission" date="2017-06" db="EMBL/GenBank/DDBJ databases">
        <title>Complete genome of Francisella adeliensis.</title>
        <authorList>
            <person name="Vallesi A."/>
            <person name="Sjodin A."/>
        </authorList>
    </citation>
    <scope>NUCLEOTIDE SEQUENCE [LARGE SCALE GENOMIC DNA]</scope>
    <source>
        <strain evidence="10 12">FDC440</strain>
    </source>
</reference>
<feature type="transmembrane region" description="Helical" evidence="8">
    <location>
        <begin position="12"/>
        <end position="33"/>
    </location>
</feature>
<dbReference type="GO" id="GO:0042910">
    <property type="term" value="F:xenobiotic transmembrane transporter activity"/>
    <property type="evidence" value="ECO:0007669"/>
    <property type="project" value="InterPro"/>
</dbReference>
<feature type="transmembrane region" description="Helical" evidence="8">
    <location>
        <begin position="279"/>
        <end position="301"/>
    </location>
</feature>
<keyword evidence="7 8" id="KW-0472">Membrane</keyword>
<dbReference type="Gene3D" id="1.20.1720.10">
    <property type="entry name" value="Multidrug resistance protein D"/>
    <property type="match status" value="1"/>
</dbReference>
<evidence type="ECO:0000313" key="12">
    <source>
        <dbReference type="Proteomes" id="UP000251120"/>
    </source>
</evidence>
<comment type="similarity">
    <text evidence="2 8">Belongs to the major facilitator superfamily. Bcr/CmlA family.</text>
</comment>
<comment type="subcellular location">
    <subcellularLocation>
        <location evidence="8">Cell inner membrane</location>
        <topology evidence="8">Multi-pass membrane protein</topology>
    </subcellularLocation>
    <subcellularLocation>
        <location evidence="1">Cell membrane</location>
        <topology evidence="1">Multi-pass membrane protein</topology>
    </subcellularLocation>
</comment>
<organism evidence="10 12">
    <name type="scientific">Francisella adeliensis</name>
    <dbReference type="NCBI Taxonomy" id="2007306"/>
    <lineage>
        <taxon>Bacteria</taxon>
        <taxon>Pseudomonadati</taxon>
        <taxon>Pseudomonadota</taxon>
        <taxon>Gammaproteobacteria</taxon>
        <taxon>Thiotrichales</taxon>
        <taxon>Francisellaceae</taxon>
        <taxon>Francisella</taxon>
    </lineage>
</organism>
<keyword evidence="3 8" id="KW-0813">Transport</keyword>
<evidence type="ECO:0000313" key="13">
    <source>
        <dbReference type="Proteomes" id="UP000681131"/>
    </source>
</evidence>
<evidence type="ECO:0000256" key="7">
    <source>
        <dbReference type="ARBA" id="ARBA00023136"/>
    </source>
</evidence>
<protein>
    <recommendedName>
        <fullName evidence="8">Bcr/CflA family efflux transporter</fullName>
    </recommendedName>
</protein>
<gene>
    <name evidence="10" type="ORF">CDH04_04605</name>
    <name evidence="11" type="ORF">FZC43_04610</name>
</gene>
<feature type="transmembrane region" description="Helical" evidence="8">
    <location>
        <begin position="213"/>
        <end position="233"/>
    </location>
</feature>
<evidence type="ECO:0000256" key="2">
    <source>
        <dbReference type="ARBA" id="ARBA00006236"/>
    </source>
</evidence>
<dbReference type="SUPFAM" id="SSF103473">
    <property type="entry name" value="MFS general substrate transporter"/>
    <property type="match status" value="1"/>
</dbReference>
<feature type="transmembrane region" description="Helical" evidence="8">
    <location>
        <begin position="346"/>
        <end position="365"/>
    </location>
</feature>
<feature type="transmembrane region" description="Helical" evidence="8">
    <location>
        <begin position="134"/>
        <end position="160"/>
    </location>
</feature>
<evidence type="ECO:0000256" key="6">
    <source>
        <dbReference type="ARBA" id="ARBA00022989"/>
    </source>
</evidence>
<dbReference type="Proteomes" id="UP000681131">
    <property type="component" value="Chromosome"/>
</dbReference>
<proteinExistence type="inferred from homology"/>
<feature type="domain" description="Major facilitator superfamily (MFS) profile" evidence="9">
    <location>
        <begin position="10"/>
        <end position="394"/>
    </location>
</feature>
<reference evidence="11 13" key="2">
    <citation type="submission" date="2019-08" db="EMBL/GenBank/DDBJ databases">
        <title>Complete genome sequences of Francisella adeliensis (FSC1325 and FSC1326).</title>
        <authorList>
            <person name="Ohrman C."/>
            <person name="Uneklint I."/>
            <person name="Vallesi A."/>
            <person name="Karlsson L."/>
            <person name="Sjodin A."/>
        </authorList>
    </citation>
    <scope>NUCLEOTIDE SEQUENCE [LARGE SCALE GENOMIC DNA]</scope>
    <source>
        <strain evidence="11 13">FSC1325</strain>
    </source>
</reference>
<dbReference type="PROSITE" id="PS50850">
    <property type="entry name" value="MFS"/>
    <property type="match status" value="1"/>
</dbReference>
<keyword evidence="13" id="KW-1185">Reference proteome</keyword>
<dbReference type="NCBIfam" id="TIGR00710">
    <property type="entry name" value="efflux_Bcr_CflA"/>
    <property type="match status" value="1"/>
</dbReference>
<keyword evidence="8" id="KW-0997">Cell inner membrane</keyword>
<dbReference type="CDD" id="cd17320">
    <property type="entry name" value="MFS_MdfA_MDR_like"/>
    <property type="match status" value="1"/>
</dbReference>
<dbReference type="GO" id="GO:1990961">
    <property type="term" value="P:xenobiotic detoxification by transmembrane export across the plasma membrane"/>
    <property type="evidence" value="ECO:0007669"/>
    <property type="project" value="InterPro"/>
</dbReference>